<dbReference type="Pfam" id="PF17919">
    <property type="entry name" value="RT_RNaseH_2"/>
    <property type="match status" value="1"/>
</dbReference>
<sequence length="154" mass="17409">MDEANYLGYTVGRGNVKPQMKKVDAIATWLQPRTKHQMRTFLGLVGYYQHFVPNFASLASPLHELTRKGAPNSVKWTEQVDHAFRTLREALCSETMLHALDFNKRFVLQTDASEAGWMVEQIDTSLVSIHFTNTTGACLSQRTVPCGDFFARTP</sequence>
<accession>A0ABD1K8K3</accession>
<dbReference type="EMBL" id="JBHFQA010000008">
    <property type="protein sequence ID" value="KAL2095473.1"/>
    <property type="molecule type" value="Genomic_DNA"/>
</dbReference>
<dbReference type="PANTHER" id="PTHR33064">
    <property type="entry name" value="POL PROTEIN"/>
    <property type="match status" value="1"/>
</dbReference>
<keyword evidence="3" id="KW-1185">Reference proteome</keyword>
<dbReference type="InterPro" id="IPR043502">
    <property type="entry name" value="DNA/RNA_pol_sf"/>
</dbReference>
<organism evidence="2 3">
    <name type="scientific">Coilia grayii</name>
    <name type="common">Gray's grenadier anchovy</name>
    <dbReference type="NCBI Taxonomy" id="363190"/>
    <lineage>
        <taxon>Eukaryota</taxon>
        <taxon>Metazoa</taxon>
        <taxon>Chordata</taxon>
        <taxon>Craniata</taxon>
        <taxon>Vertebrata</taxon>
        <taxon>Euteleostomi</taxon>
        <taxon>Actinopterygii</taxon>
        <taxon>Neopterygii</taxon>
        <taxon>Teleostei</taxon>
        <taxon>Clupei</taxon>
        <taxon>Clupeiformes</taxon>
        <taxon>Clupeoidei</taxon>
        <taxon>Engraulidae</taxon>
        <taxon>Coilinae</taxon>
        <taxon>Coilia</taxon>
    </lineage>
</organism>
<protein>
    <recommendedName>
        <fullName evidence="1">Reverse transcriptase/retrotransposon-derived protein RNase H-like domain-containing protein</fullName>
    </recommendedName>
</protein>
<feature type="domain" description="Reverse transcriptase/retrotransposon-derived protein RNase H-like" evidence="1">
    <location>
        <begin position="76"/>
        <end position="117"/>
    </location>
</feature>
<evidence type="ECO:0000313" key="3">
    <source>
        <dbReference type="Proteomes" id="UP001591681"/>
    </source>
</evidence>
<dbReference type="InterPro" id="IPR041577">
    <property type="entry name" value="RT_RNaseH_2"/>
</dbReference>
<dbReference type="Gene3D" id="3.30.70.270">
    <property type="match status" value="1"/>
</dbReference>
<dbReference type="FunFam" id="3.30.70.270:FF:000026">
    <property type="entry name" value="Transposon Ty3-G Gag-Pol polyprotein"/>
    <property type="match status" value="1"/>
</dbReference>
<evidence type="ECO:0000313" key="2">
    <source>
        <dbReference type="EMBL" id="KAL2095473.1"/>
    </source>
</evidence>
<evidence type="ECO:0000259" key="1">
    <source>
        <dbReference type="Pfam" id="PF17919"/>
    </source>
</evidence>
<dbReference type="InterPro" id="IPR051320">
    <property type="entry name" value="Viral_Replic_Matur_Polypro"/>
</dbReference>
<dbReference type="PANTHER" id="PTHR33064:SF29">
    <property type="entry name" value="PEPTIDASE A2 DOMAIN-CONTAINING PROTEIN-RELATED"/>
    <property type="match status" value="1"/>
</dbReference>
<dbReference type="AlphaFoldDB" id="A0ABD1K8K3"/>
<proteinExistence type="predicted"/>
<comment type="caution">
    <text evidence="2">The sequence shown here is derived from an EMBL/GenBank/DDBJ whole genome shotgun (WGS) entry which is preliminary data.</text>
</comment>
<dbReference type="SUPFAM" id="SSF56672">
    <property type="entry name" value="DNA/RNA polymerases"/>
    <property type="match status" value="1"/>
</dbReference>
<dbReference type="InterPro" id="IPR043128">
    <property type="entry name" value="Rev_trsase/Diguanyl_cyclase"/>
</dbReference>
<dbReference type="Proteomes" id="UP001591681">
    <property type="component" value="Unassembled WGS sequence"/>
</dbReference>
<name>A0ABD1K8K3_9TELE</name>
<reference evidence="2 3" key="1">
    <citation type="submission" date="2024-09" db="EMBL/GenBank/DDBJ databases">
        <title>A chromosome-level genome assembly of Gray's grenadier anchovy, Coilia grayii.</title>
        <authorList>
            <person name="Fu Z."/>
        </authorList>
    </citation>
    <scope>NUCLEOTIDE SEQUENCE [LARGE SCALE GENOMIC DNA]</scope>
    <source>
        <strain evidence="2">G4</strain>
        <tissue evidence="2">Muscle</tissue>
    </source>
</reference>
<gene>
    <name evidence="2" type="ORF">ACEWY4_010192</name>
</gene>